<dbReference type="RefSeq" id="XP_028469719.1">
    <property type="nucleotide sequence ID" value="XM_028613281.1"/>
</dbReference>
<protein>
    <recommendedName>
        <fullName evidence="4">Granulins domain-containing protein</fullName>
    </recommendedName>
</protein>
<dbReference type="GeneID" id="39581759"/>
<accession>A0A3N2Q568</accession>
<keyword evidence="3" id="KW-1185">Reference proteome</keyword>
<evidence type="ECO:0000313" key="3">
    <source>
        <dbReference type="Proteomes" id="UP000272025"/>
    </source>
</evidence>
<organism evidence="2 3">
    <name type="scientific">Sodiomyces alkalinus (strain CBS 110278 / VKM F-3762 / F11)</name>
    <name type="common">Alkaliphilic filamentous fungus</name>
    <dbReference type="NCBI Taxonomy" id="1314773"/>
    <lineage>
        <taxon>Eukaryota</taxon>
        <taxon>Fungi</taxon>
        <taxon>Dikarya</taxon>
        <taxon>Ascomycota</taxon>
        <taxon>Pezizomycotina</taxon>
        <taxon>Sordariomycetes</taxon>
        <taxon>Hypocreomycetidae</taxon>
        <taxon>Glomerellales</taxon>
        <taxon>Plectosphaerellaceae</taxon>
        <taxon>Sodiomyces</taxon>
    </lineage>
</organism>
<sequence>MRVFQGFSLFGVPWVQWLATMGPSMGPQLAHDPVPTRPNPFPTRLLIRPRWLRLTGKPFSMASSPFPPRDSETVDHPLVKKDNELACPTYTVNCNPLHDHCCPLTTTCCNNGCCPRGHSICEKGGFCPKGHQCVQGSHCCPRGTTYCGGACVTGACCSADFFCRGPGETCCGGPAHYVPEPNWRYGPWRTEYGVCFGRDQVNSPLVRTGGWRCCSGSQVCGEGNECRWSPRRFFASALGDGAL</sequence>
<dbReference type="EMBL" id="ML119051">
    <property type="protein sequence ID" value="ROT41913.1"/>
    <property type="molecule type" value="Genomic_DNA"/>
</dbReference>
<keyword evidence="1" id="KW-0732">Signal</keyword>
<gene>
    <name evidence="2" type="ORF">SODALDRAFT_347047</name>
</gene>
<evidence type="ECO:0008006" key="4">
    <source>
        <dbReference type="Google" id="ProtNLM"/>
    </source>
</evidence>
<reference evidence="2 3" key="1">
    <citation type="journal article" date="2018" name="Mol. Ecol.">
        <title>The obligate alkalophilic soda-lake fungus Sodiomyces alkalinus has shifted to a protein diet.</title>
        <authorList>
            <person name="Grum-Grzhimaylo A.A."/>
            <person name="Falkoski D.L."/>
            <person name="van den Heuvel J."/>
            <person name="Valero-Jimenez C.A."/>
            <person name="Min B."/>
            <person name="Choi I.G."/>
            <person name="Lipzen A."/>
            <person name="Daum C.G."/>
            <person name="Aanen D.K."/>
            <person name="Tsang A."/>
            <person name="Henrissat B."/>
            <person name="Bilanenko E.N."/>
            <person name="de Vries R.P."/>
            <person name="van Kan J.A.L."/>
            <person name="Grigoriev I.V."/>
            <person name="Debets A.J.M."/>
        </authorList>
    </citation>
    <scope>NUCLEOTIDE SEQUENCE [LARGE SCALE GENOMIC DNA]</scope>
    <source>
        <strain evidence="2 3">F11</strain>
    </source>
</reference>
<evidence type="ECO:0000313" key="2">
    <source>
        <dbReference type="EMBL" id="ROT41913.1"/>
    </source>
</evidence>
<name>A0A3N2Q568_SODAK</name>
<proteinExistence type="predicted"/>
<evidence type="ECO:0000256" key="1">
    <source>
        <dbReference type="SAM" id="SignalP"/>
    </source>
</evidence>
<feature type="signal peptide" evidence="1">
    <location>
        <begin position="1"/>
        <end position="19"/>
    </location>
</feature>
<dbReference type="Proteomes" id="UP000272025">
    <property type="component" value="Unassembled WGS sequence"/>
</dbReference>
<feature type="chain" id="PRO_5018187228" description="Granulins domain-containing protein" evidence="1">
    <location>
        <begin position="20"/>
        <end position="243"/>
    </location>
</feature>
<dbReference type="AlphaFoldDB" id="A0A3N2Q568"/>